<keyword evidence="1" id="KW-0132">Cell division</keyword>
<evidence type="ECO:0000313" key="4">
    <source>
        <dbReference type="EMBL" id="AKH47472.1"/>
    </source>
</evidence>
<evidence type="ECO:0008006" key="5">
    <source>
        <dbReference type="Google" id="ProtNLM"/>
    </source>
</evidence>
<dbReference type="EMBL" id="KR029594">
    <property type="protein sequence ID" value="AKH47472.1"/>
    <property type="molecule type" value="Genomic_DNA"/>
</dbReference>
<dbReference type="InterPro" id="IPR007170">
    <property type="entry name" value="SpoVG"/>
</dbReference>
<organism evidence="4">
    <name type="scientific">uncultured marine virus</name>
    <dbReference type="NCBI Taxonomy" id="186617"/>
    <lineage>
        <taxon>Viruses</taxon>
        <taxon>environmental samples</taxon>
    </lineage>
</organism>
<reference evidence="4" key="1">
    <citation type="journal article" date="2015" name="Front. Microbiol.">
        <title>Combining genomic sequencing methods to explore viral diversity and reveal potential virus-host interactions.</title>
        <authorList>
            <person name="Chow C.E."/>
            <person name="Winget D.M."/>
            <person name="White R.A.III."/>
            <person name="Hallam S.J."/>
            <person name="Suttle C.A."/>
        </authorList>
    </citation>
    <scope>NUCLEOTIDE SEQUENCE</scope>
    <source>
        <strain evidence="4">H4084988</strain>
    </source>
</reference>
<sequence>MQVERMNRGEWGKILAFVDIKTDEGFILKGFKLIEGEKGRFVGFPSQKGQDDEYYPTIHGDTDLKDKVNRVVKDYYDGDGSVPPSQDEEKELPF</sequence>
<protein>
    <recommendedName>
        <fullName evidence="5">SpoVG family protein</fullName>
    </recommendedName>
</protein>
<evidence type="ECO:0000256" key="3">
    <source>
        <dbReference type="ARBA" id="ARBA00023306"/>
    </source>
</evidence>
<dbReference type="Gene3D" id="3.30.1120.40">
    <property type="entry name" value="Stage V sporulation protein G"/>
    <property type="match status" value="1"/>
</dbReference>
<proteinExistence type="predicted"/>
<dbReference type="SUPFAM" id="SSF160537">
    <property type="entry name" value="SpoVG-like"/>
    <property type="match status" value="1"/>
</dbReference>
<keyword evidence="2" id="KW-0717">Septation</keyword>
<dbReference type="Pfam" id="PF04026">
    <property type="entry name" value="SpoVG"/>
    <property type="match status" value="1"/>
</dbReference>
<dbReference type="GO" id="GO:0030435">
    <property type="term" value="P:sporulation resulting in formation of a cellular spore"/>
    <property type="evidence" value="ECO:0007669"/>
    <property type="project" value="InterPro"/>
</dbReference>
<dbReference type="GO" id="GO:0051301">
    <property type="term" value="P:cell division"/>
    <property type="evidence" value="ECO:0007669"/>
    <property type="project" value="UniProtKB-KW"/>
</dbReference>
<dbReference type="InterPro" id="IPR036751">
    <property type="entry name" value="SpoVG_sf"/>
</dbReference>
<evidence type="ECO:0000256" key="1">
    <source>
        <dbReference type="ARBA" id="ARBA00022618"/>
    </source>
</evidence>
<evidence type="ECO:0000256" key="2">
    <source>
        <dbReference type="ARBA" id="ARBA00023210"/>
    </source>
</evidence>
<keyword evidence="3" id="KW-0131">Cell cycle</keyword>
<dbReference type="PANTHER" id="PTHR38429:SF1">
    <property type="entry name" value="SEPTATION PROTEIN SPOVG-RELATED"/>
    <property type="match status" value="1"/>
</dbReference>
<name>A0A0F7L7T7_9VIRU</name>
<accession>A0A0F7L7T7</accession>
<reference evidence="4" key="2">
    <citation type="submission" date="2015-03" db="EMBL/GenBank/DDBJ databases">
        <authorList>
            <person name="Chow C.-E.T."/>
            <person name="Winget D.M."/>
            <person name="White R.A.III."/>
            <person name="Hallam S.J."/>
            <person name="Suttle C.A."/>
        </authorList>
    </citation>
    <scope>NUCLEOTIDE SEQUENCE</scope>
    <source>
        <strain evidence="4">H4084988</strain>
    </source>
</reference>
<dbReference type="PANTHER" id="PTHR38429">
    <property type="entry name" value="SEPTATION PROTEIN SPOVG-RELATED"/>
    <property type="match status" value="1"/>
</dbReference>